<dbReference type="NCBIfam" id="TIGR03743">
    <property type="entry name" value="SXT_TraD"/>
    <property type="match status" value="1"/>
</dbReference>
<feature type="region of interest" description="Disordered" evidence="1">
    <location>
        <begin position="709"/>
        <end position="739"/>
    </location>
</feature>
<evidence type="ECO:0000259" key="3">
    <source>
        <dbReference type="Pfam" id="PF12696"/>
    </source>
</evidence>
<dbReference type="Gene3D" id="3.40.50.300">
    <property type="entry name" value="P-loop containing nucleotide triphosphate hydrolases"/>
    <property type="match status" value="2"/>
</dbReference>
<geneLocation type="plasmid" evidence="4 5">
    <name>p_1</name>
</geneLocation>
<feature type="compositionally biased region" description="Basic and acidic residues" evidence="1">
    <location>
        <begin position="722"/>
        <end position="739"/>
    </location>
</feature>
<dbReference type="SUPFAM" id="SSF52540">
    <property type="entry name" value="P-loop containing nucleoside triphosphate hydrolases"/>
    <property type="match status" value="1"/>
</dbReference>
<dbReference type="PANTHER" id="PTHR30121:SF6">
    <property type="entry name" value="SLR6007 PROTEIN"/>
    <property type="match status" value="1"/>
</dbReference>
<reference evidence="4" key="1">
    <citation type="submission" date="2023-02" db="EMBL/GenBank/DDBJ databases">
        <title>Isolation, identification, and genome analysis of Vibrio campbellii in the Penaeus vannamei larvae stage.</title>
        <authorList>
            <person name="Huang T."/>
            <person name="Zhang B."/>
        </authorList>
    </citation>
    <scope>NUCLEOTIDE SEQUENCE</scope>
    <source>
        <strain evidence="4">20220413_1</strain>
        <plasmid evidence="4">p_1</plasmid>
    </source>
</reference>
<dbReference type="InterPro" id="IPR022503">
    <property type="entry name" value="Conj_coupling_TraG/TraD_PFGI-1"/>
</dbReference>
<evidence type="ECO:0000313" key="5">
    <source>
        <dbReference type="Proteomes" id="UP001219537"/>
    </source>
</evidence>
<dbReference type="Pfam" id="PF12696">
    <property type="entry name" value="TraG-D_C"/>
    <property type="match status" value="1"/>
</dbReference>
<dbReference type="EMBL" id="CP117990">
    <property type="protein sequence ID" value="WDG11967.1"/>
    <property type="molecule type" value="Genomic_DNA"/>
</dbReference>
<dbReference type="NCBIfam" id="TIGR03754">
    <property type="entry name" value="conj_TOL_TraD"/>
    <property type="match status" value="1"/>
</dbReference>
<keyword evidence="4" id="KW-0614">Plasmid</keyword>
<evidence type="ECO:0000313" key="4">
    <source>
        <dbReference type="EMBL" id="WDG11967.1"/>
    </source>
</evidence>
<dbReference type="InterPro" id="IPR002789">
    <property type="entry name" value="HerA_central"/>
</dbReference>
<protein>
    <submittedName>
        <fullName evidence="4">Type IV conjugative transfer system coupling protein TraD</fullName>
    </submittedName>
</protein>
<feature type="domain" description="TraD/TraG TraM recognition site" evidence="3">
    <location>
        <begin position="512"/>
        <end position="634"/>
    </location>
</feature>
<dbReference type="InterPro" id="IPR051162">
    <property type="entry name" value="T4SS_component"/>
</dbReference>
<accession>A0AAQ2Y3A7</accession>
<gene>
    <name evidence="4" type="primary">traD</name>
    <name evidence="4" type="ORF">PUN50_27120</name>
</gene>
<dbReference type="Pfam" id="PF01935">
    <property type="entry name" value="DUF87"/>
    <property type="match status" value="1"/>
</dbReference>
<evidence type="ECO:0000259" key="2">
    <source>
        <dbReference type="Pfam" id="PF01935"/>
    </source>
</evidence>
<name>A0AAQ2Y3A7_9VIBR</name>
<dbReference type="AlphaFoldDB" id="A0AAQ2Y3A7"/>
<dbReference type="PANTHER" id="PTHR30121">
    <property type="entry name" value="UNCHARACTERIZED PROTEIN YJGR-RELATED"/>
    <property type="match status" value="1"/>
</dbReference>
<dbReference type="InterPro" id="IPR022458">
    <property type="entry name" value="Conjugative_coupling_TraG/TraD"/>
</dbReference>
<feature type="domain" description="Helicase HerA central" evidence="2">
    <location>
        <begin position="202"/>
        <end position="239"/>
    </location>
</feature>
<proteinExistence type="predicted"/>
<dbReference type="RefSeq" id="WP_274292196.1">
    <property type="nucleotide sequence ID" value="NZ_CP117990.1"/>
</dbReference>
<dbReference type="CDD" id="cd01127">
    <property type="entry name" value="TrwB_TraG_TraD_VirD4"/>
    <property type="match status" value="2"/>
</dbReference>
<dbReference type="InterPro" id="IPR027417">
    <property type="entry name" value="P-loop_NTPase"/>
</dbReference>
<dbReference type="InterPro" id="IPR032689">
    <property type="entry name" value="TraG-D_C"/>
</dbReference>
<dbReference type="Proteomes" id="UP001219537">
    <property type="component" value="Plasmid p_1"/>
</dbReference>
<organism evidence="4 5">
    <name type="scientific">Vibrio campbellii</name>
    <dbReference type="NCBI Taxonomy" id="680"/>
    <lineage>
        <taxon>Bacteria</taxon>
        <taxon>Pseudomonadati</taxon>
        <taxon>Pseudomonadota</taxon>
        <taxon>Gammaproteobacteria</taxon>
        <taxon>Vibrionales</taxon>
        <taxon>Vibrionaceae</taxon>
        <taxon>Vibrio</taxon>
    </lineage>
</organism>
<sequence>MSGYVEGLLRPADELQSAGMFALAGVAIALFPEVFLLPPVLVPGTVVCLFVCACWRYRQGMAVLAYRKGLLQMPYWAMNSDEMPVYQNKLFLGKGFLVLPRHAQRLYDSRQISAERYVTPTKLYGFARKMEAKHEGTWIERFWSGKKVITKVGRCWGCFNVLLASLNPVKPLPPVGGDSRMHGVGLGEEVDCLLPSSARAGHTLVLGTTGVGKTRLAELLVTQDIRRGDVVLVFDPKGDADMLLRMYIECLRAGRLDEFYVLHLGYPDQSGRYSPVGRFGRITEVATRVSGQLDGGGNSAAFKQFAWRFVNIIARALDALGKKPDMAAIQRYVTAIDELYVDYCVKKLPSYHPKAPELVTALESNVTDKNTPRHLQGRSKRVVALEMYFGVHPVADDVLAGLRSAIQYDKTYFDKIVASLLPLLEKLGTGKTAQIISPQHTPADERPIIDWREVIMQGGVVYVGLDALSDTTVAAAFGNSMFADLCSLAGEIYKFGNAPGFTKVKPRNIMIHADEFNELIGDEFIPILNKARGAKFVVTAYTQTESDIEARLGSPSKAAQTKGNFNSLICLRVREQKTAQILTSRMATVTIKDIVPDTGATDSPGSDTGFRSSNKDTLQNKEVLLVNDNDITNLPIGQAYAELEGAKIWKLRFPLPGSEGDIEMPEDIQALVDGMLEKNQSVKSHEQWLHDSEQFNTWIHNAYLDLEETPSDEAGFGENEASLDKERNEKACHEAEFER</sequence>
<evidence type="ECO:0000256" key="1">
    <source>
        <dbReference type="SAM" id="MobiDB-lite"/>
    </source>
</evidence>